<dbReference type="PANTHER" id="PTHR30466">
    <property type="entry name" value="FLAVIN REDUCTASE"/>
    <property type="match status" value="1"/>
</dbReference>
<dbReference type="InterPro" id="IPR002563">
    <property type="entry name" value="Flavin_Rdtase-like_dom"/>
</dbReference>
<reference evidence="3 4" key="1">
    <citation type="submission" date="2024-11" db="EMBL/GenBank/DDBJ databases">
        <title>First Report of Moraxella oculi in Brazil in an Infectious Bovine Keratoconjunctivitis Outbreak.</title>
        <authorList>
            <person name="Carvalho C.V."/>
            <person name="Domingues R."/>
            <person name="Coutinho C."/>
            <person name="Honorio N.T.B.S."/>
            <person name="Faza D.R.L.R."/>
            <person name="Carvalho W.A."/>
            <person name="Machado A.B.F."/>
            <person name="Martins M.F."/>
            <person name="Gaspar E.B."/>
        </authorList>
    </citation>
    <scope>NUCLEOTIDE SEQUENCE [LARGE SCALE GENOMIC DNA]</scope>
    <source>
        <strain evidence="3 4">2117LE</strain>
    </source>
</reference>
<dbReference type="Gene3D" id="2.30.110.10">
    <property type="entry name" value="Electron Transport, Fmn-binding Protein, Chain A"/>
    <property type="match status" value="1"/>
</dbReference>
<dbReference type="InterPro" id="IPR012349">
    <property type="entry name" value="Split_barrel_FMN-bd"/>
</dbReference>
<keyword evidence="4" id="KW-1185">Reference proteome</keyword>
<name>A0ABW8U3L4_9GAMM</name>
<feature type="domain" description="Flavin reductase like" evidence="2">
    <location>
        <begin position="11"/>
        <end position="155"/>
    </location>
</feature>
<dbReference type="InterPro" id="IPR050268">
    <property type="entry name" value="NADH-dep_flavin_reductase"/>
</dbReference>
<dbReference type="SMART" id="SM00903">
    <property type="entry name" value="Flavin_Reduct"/>
    <property type="match status" value="1"/>
</dbReference>
<sequence>MVDVTDFKDAMAKLTTAVHVVTTDGVAGRHGFTASAVCSVTDSPPTLLVCMNTKIGFYDNFRKNGVLMVNTLTAKQSNLSNIFASRLNSDERFTHGSWGVLTTGAPLLTDALIGFDCHIKEVKEVGTHGVLICEIVDIKRNDDDALTYFNRSYHRTSGDTAII</sequence>
<protein>
    <submittedName>
        <fullName evidence="3">Flavin reductase</fullName>
    </submittedName>
</protein>
<organism evidence="3 4">
    <name type="scientific">Moraxella oculi</name>
    <dbReference type="NCBI Taxonomy" id="2940516"/>
    <lineage>
        <taxon>Bacteria</taxon>
        <taxon>Pseudomonadati</taxon>
        <taxon>Pseudomonadota</taxon>
        <taxon>Gammaproteobacteria</taxon>
        <taxon>Moraxellales</taxon>
        <taxon>Moraxellaceae</taxon>
        <taxon>Moraxella</taxon>
    </lineage>
</organism>
<dbReference type="EMBL" id="JBJJXE010000001">
    <property type="protein sequence ID" value="MFL1731733.1"/>
    <property type="molecule type" value="Genomic_DNA"/>
</dbReference>
<dbReference type="RefSeq" id="WP_249097677.1">
    <property type="nucleotide sequence ID" value="NZ_JAMBAQ010000001.1"/>
</dbReference>
<evidence type="ECO:0000313" key="3">
    <source>
        <dbReference type="EMBL" id="MFL1731733.1"/>
    </source>
</evidence>
<gene>
    <name evidence="3" type="ORF">ACJHVH_01775</name>
</gene>
<keyword evidence="1" id="KW-0560">Oxidoreductase</keyword>
<evidence type="ECO:0000313" key="4">
    <source>
        <dbReference type="Proteomes" id="UP001624684"/>
    </source>
</evidence>
<dbReference type="PANTHER" id="PTHR30466:SF1">
    <property type="entry name" value="FMN REDUCTASE (NADH) RUTF"/>
    <property type="match status" value="1"/>
</dbReference>
<dbReference type="SUPFAM" id="SSF50475">
    <property type="entry name" value="FMN-binding split barrel"/>
    <property type="match status" value="1"/>
</dbReference>
<proteinExistence type="predicted"/>
<dbReference type="Proteomes" id="UP001624684">
    <property type="component" value="Unassembled WGS sequence"/>
</dbReference>
<dbReference type="Pfam" id="PF01613">
    <property type="entry name" value="Flavin_Reduct"/>
    <property type="match status" value="1"/>
</dbReference>
<evidence type="ECO:0000259" key="2">
    <source>
        <dbReference type="SMART" id="SM00903"/>
    </source>
</evidence>
<accession>A0ABW8U3L4</accession>
<comment type="caution">
    <text evidence="3">The sequence shown here is derived from an EMBL/GenBank/DDBJ whole genome shotgun (WGS) entry which is preliminary data.</text>
</comment>
<evidence type="ECO:0000256" key="1">
    <source>
        <dbReference type="ARBA" id="ARBA00023002"/>
    </source>
</evidence>